<accession>A0A5J6GNZ2</accession>
<evidence type="ECO:0000256" key="1">
    <source>
        <dbReference type="SAM" id="MobiDB-lite"/>
    </source>
</evidence>
<gene>
    <name evidence="2" type="ORF">CP970_37145</name>
</gene>
<feature type="region of interest" description="Disordered" evidence="1">
    <location>
        <begin position="51"/>
        <end position="72"/>
    </location>
</feature>
<name>A0A5J6GNZ2_STRKN</name>
<keyword evidence="3" id="KW-1185">Reference proteome</keyword>
<dbReference type="AlphaFoldDB" id="A0A5J6GNZ2"/>
<reference evidence="2 3" key="1">
    <citation type="submission" date="2017-09" db="EMBL/GenBank/DDBJ databases">
        <authorList>
            <person name="Lee N."/>
            <person name="Cho B.-K."/>
        </authorList>
    </citation>
    <scope>NUCLEOTIDE SEQUENCE [LARGE SCALE GENOMIC DNA]</scope>
    <source>
        <strain evidence="2 3">ATCC 12853</strain>
    </source>
</reference>
<proteinExistence type="predicted"/>
<sequence length="72" mass="8109">MYRMPPALILLSLYASWPELFAVRKVRDRITTGSRPIRGSIAGIFRISRSSVRERGMEQPSRSGRGSDMGKV</sequence>
<organism evidence="2 3">
    <name type="scientific">Streptomyces kanamyceticus</name>
    <dbReference type="NCBI Taxonomy" id="1967"/>
    <lineage>
        <taxon>Bacteria</taxon>
        <taxon>Bacillati</taxon>
        <taxon>Actinomycetota</taxon>
        <taxon>Actinomycetes</taxon>
        <taxon>Kitasatosporales</taxon>
        <taxon>Streptomycetaceae</taxon>
        <taxon>Streptomyces</taxon>
    </lineage>
</organism>
<evidence type="ECO:0000313" key="2">
    <source>
        <dbReference type="EMBL" id="QEU95811.1"/>
    </source>
</evidence>
<dbReference type="Proteomes" id="UP000325529">
    <property type="component" value="Chromosome"/>
</dbReference>
<dbReference type="KEGG" id="ska:CP970_37145"/>
<protein>
    <submittedName>
        <fullName evidence="2">Uncharacterized protein</fullName>
    </submittedName>
</protein>
<evidence type="ECO:0000313" key="3">
    <source>
        <dbReference type="Proteomes" id="UP000325529"/>
    </source>
</evidence>
<dbReference type="EMBL" id="CP023699">
    <property type="protein sequence ID" value="QEU95811.1"/>
    <property type="molecule type" value="Genomic_DNA"/>
</dbReference>